<dbReference type="PANTHER" id="PTHR21580:SF28">
    <property type="entry name" value="BOREALIN N-TERMINAL DOMAIN-CONTAINING PROTEIN-RELATED"/>
    <property type="match status" value="1"/>
</dbReference>
<feature type="region of interest" description="Disordered" evidence="1">
    <location>
        <begin position="226"/>
        <end position="261"/>
    </location>
</feature>
<dbReference type="OrthoDB" id="429991at2759"/>
<dbReference type="AlphaFoldDB" id="A0A9W3A3D9"/>
<reference evidence="3" key="1">
    <citation type="submission" date="2025-08" db="UniProtKB">
        <authorList>
            <consortium name="RefSeq"/>
        </authorList>
    </citation>
    <scope>IDENTIFICATION</scope>
</reference>
<keyword evidence="2" id="KW-1185">Reference proteome</keyword>
<dbReference type="PANTHER" id="PTHR21580">
    <property type="entry name" value="SHIPPO-1-RELATED"/>
    <property type="match status" value="1"/>
</dbReference>
<sequence length="525" mass="57196">MSITQTSSKESNIGLISDEERAALGKVRLEDDVSESSVGTETKTPSLVVEKQVAKFIGPPIPVNRDGMGRYVVPPNGRPLTFNDVPTPGPANYAFDFNFITHKFPVFSLGERPPEPKRSKQKRIPGPNKYNVQGNAVWGKCKKFPMGIKTFTSDVKPSPGPAAYNLQSQKPTGPKYSIGSKDENIIGGLMSKLVFIPDPRNPGPDFCPSSDEWLQKPKSFGIPYEKRRRSKAPGPGRYRVPDTLGGPKWKMGTKTSNVKPVDMPGPANYGFKSTIGEGPKYHIGRVAPENLSKFITPGADMYNRAGFRLDEPGFTLKYRWFDSKPKKSPGPWTYKVKEEMVSTRTPAYTISKKTKPTYPASLYSAVGPDGPGPGDYNLPEVIDLNGKSFGEKHAESGKKGPAPADCQDLDLINVNKRKAPSYSFGGKYVEYVDCDIPGPHSYDVKFSHVVQPEGKTMGLKRSAKSAQTPGPGPCAYNVSASKTKCAHSMGPSVSSRHTPFMFNGVGHRTILRDLPKGVSPAPLLG</sequence>
<evidence type="ECO:0000256" key="1">
    <source>
        <dbReference type="SAM" id="MobiDB-lite"/>
    </source>
</evidence>
<protein>
    <submittedName>
        <fullName evidence="3">Uncharacterized protein LOC106052796</fullName>
    </submittedName>
</protein>
<dbReference type="InterPro" id="IPR051291">
    <property type="entry name" value="CIMAP"/>
</dbReference>
<dbReference type="RefSeq" id="XP_055881688.1">
    <property type="nucleotide sequence ID" value="XM_056025713.1"/>
</dbReference>
<name>A0A9W3A3D9_BIOGL</name>
<dbReference type="GeneID" id="106052796"/>
<accession>A0A9W3A3D9</accession>
<evidence type="ECO:0000313" key="2">
    <source>
        <dbReference type="Proteomes" id="UP001165740"/>
    </source>
</evidence>
<organism evidence="2 3">
    <name type="scientific">Biomphalaria glabrata</name>
    <name type="common">Bloodfluke planorb</name>
    <name type="synonym">Freshwater snail</name>
    <dbReference type="NCBI Taxonomy" id="6526"/>
    <lineage>
        <taxon>Eukaryota</taxon>
        <taxon>Metazoa</taxon>
        <taxon>Spiralia</taxon>
        <taxon>Lophotrochozoa</taxon>
        <taxon>Mollusca</taxon>
        <taxon>Gastropoda</taxon>
        <taxon>Heterobranchia</taxon>
        <taxon>Euthyneura</taxon>
        <taxon>Panpulmonata</taxon>
        <taxon>Hygrophila</taxon>
        <taxon>Lymnaeoidea</taxon>
        <taxon>Planorbidae</taxon>
        <taxon>Biomphalaria</taxon>
    </lineage>
</organism>
<dbReference type="OMA" id="PNHYNIR"/>
<dbReference type="Pfam" id="PF07004">
    <property type="entry name" value="SHIPPO-rpt"/>
    <property type="match status" value="6"/>
</dbReference>
<dbReference type="Proteomes" id="UP001165740">
    <property type="component" value="Chromosome 4"/>
</dbReference>
<proteinExistence type="predicted"/>
<evidence type="ECO:0000313" key="3">
    <source>
        <dbReference type="RefSeq" id="XP_055881688.1"/>
    </source>
</evidence>
<dbReference type="InterPro" id="IPR010736">
    <property type="entry name" value="SHIPPO-rpt"/>
</dbReference>
<gene>
    <name evidence="3" type="primary">LOC106052796</name>
</gene>